<evidence type="ECO:0000256" key="10">
    <source>
        <dbReference type="ARBA" id="ARBA00023136"/>
    </source>
</evidence>
<dbReference type="PANTHER" id="PTHR33909:SF1">
    <property type="entry name" value="SEC TRANSLOCON ACCESSORY COMPLEX SUBUNIT YAJC"/>
    <property type="match status" value="1"/>
</dbReference>
<dbReference type="PANTHER" id="PTHR33909">
    <property type="entry name" value="SEC TRANSLOCON ACCESSORY COMPLEX SUBUNIT YAJC"/>
    <property type="match status" value="1"/>
</dbReference>
<dbReference type="STRING" id="156994.SAMN04488028_11122"/>
<evidence type="ECO:0000256" key="6">
    <source>
        <dbReference type="ARBA" id="ARBA00022692"/>
    </source>
</evidence>
<evidence type="ECO:0000256" key="4">
    <source>
        <dbReference type="ARBA" id="ARBA00022448"/>
    </source>
</evidence>
<keyword evidence="4" id="KW-0813">Transport</keyword>
<gene>
    <name evidence="12" type="ORF">SAMN04488028_11122</name>
</gene>
<dbReference type="NCBIfam" id="TIGR00739">
    <property type="entry name" value="yajC"/>
    <property type="match status" value="1"/>
</dbReference>
<feature type="transmembrane region" description="Helical" evidence="11">
    <location>
        <begin position="15"/>
        <end position="33"/>
    </location>
</feature>
<dbReference type="Proteomes" id="UP000184474">
    <property type="component" value="Unassembled WGS sequence"/>
</dbReference>
<comment type="similarity">
    <text evidence="2">Belongs to the YajC family.</text>
</comment>
<keyword evidence="8 11" id="KW-1133">Transmembrane helix</keyword>
<keyword evidence="7" id="KW-0653">Protein transport</keyword>
<dbReference type="SMART" id="SM01323">
    <property type="entry name" value="YajC"/>
    <property type="match status" value="1"/>
</dbReference>
<evidence type="ECO:0000256" key="2">
    <source>
        <dbReference type="ARBA" id="ARBA00006742"/>
    </source>
</evidence>
<dbReference type="GO" id="GO:0015031">
    <property type="term" value="P:protein transport"/>
    <property type="evidence" value="ECO:0007669"/>
    <property type="project" value="UniProtKB-KW"/>
</dbReference>
<evidence type="ECO:0000313" key="12">
    <source>
        <dbReference type="EMBL" id="SHK90788.1"/>
    </source>
</evidence>
<protein>
    <recommendedName>
        <fullName evidence="3">Sec translocon accessory complex subunit YajC</fullName>
    </recommendedName>
</protein>
<keyword evidence="9" id="KW-0811">Translocation</keyword>
<evidence type="ECO:0000256" key="7">
    <source>
        <dbReference type="ARBA" id="ARBA00022927"/>
    </source>
</evidence>
<dbReference type="EMBL" id="FRAA01000011">
    <property type="protein sequence ID" value="SHK90788.1"/>
    <property type="molecule type" value="Genomic_DNA"/>
</dbReference>
<name>A0A1M6WAU2_REIAG</name>
<evidence type="ECO:0000256" key="11">
    <source>
        <dbReference type="SAM" id="Phobius"/>
    </source>
</evidence>
<dbReference type="RefSeq" id="WP_073125342.1">
    <property type="nucleotide sequence ID" value="NZ_FRAA01000011.1"/>
</dbReference>
<evidence type="ECO:0000256" key="3">
    <source>
        <dbReference type="ARBA" id="ARBA00014962"/>
    </source>
</evidence>
<keyword evidence="10 11" id="KW-0472">Membrane</keyword>
<keyword evidence="6 11" id="KW-0812">Transmembrane</keyword>
<comment type="subcellular location">
    <subcellularLocation>
        <location evidence="1">Cell membrane</location>
        <topology evidence="1">Single-pass membrane protein</topology>
    </subcellularLocation>
</comment>
<dbReference type="GO" id="GO:0005886">
    <property type="term" value="C:plasma membrane"/>
    <property type="evidence" value="ECO:0007669"/>
    <property type="project" value="UniProtKB-SubCell"/>
</dbReference>
<evidence type="ECO:0000256" key="1">
    <source>
        <dbReference type="ARBA" id="ARBA00004162"/>
    </source>
</evidence>
<reference evidence="13" key="1">
    <citation type="submission" date="2016-11" db="EMBL/GenBank/DDBJ databases">
        <authorList>
            <person name="Varghese N."/>
            <person name="Submissions S."/>
        </authorList>
    </citation>
    <scope>NUCLEOTIDE SEQUENCE [LARGE SCALE GENOMIC DNA]</scope>
    <source>
        <strain evidence="13">DSM 26134</strain>
    </source>
</reference>
<evidence type="ECO:0000256" key="5">
    <source>
        <dbReference type="ARBA" id="ARBA00022475"/>
    </source>
</evidence>
<dbReference type="Pfam" id="PF02699">
    <property type="entry name" value="YajC"/>
    <property type="match status" value="1"/>
</dbReference>
<sequence>MFNQILLQIGGEGGYSSFIMLGVMAVVFFIFFIRPQQKKQKDQKKFTQEVKKGDQAITIGGIHGKIVEVTDTTVTLDIDRGTKIVIEKSSLSMELSKKANEK</sequence>
<proteinExistence type="inferred from homology"/>
<evidence type="ECO:0000256" key="8">
    <source>
        <dbReference type="ARBA" id="ARBA00022989"/>
    </source>
</evidence>
<accession>A0A1M6WAU2</accession>
<dbReference type="PRINTS" id="PR01853">
    <property type="entry name" value="YAJCTRNLCASE"/>
</dbReference>
<keyword evidence="5" id="KW-1003">Cell membrane</keyword>
<dbReference type="AlphaFoldDB" id="A0A1M6WAU2"/>
<evidence type="ECO:0000256" key="9">
    <source>
        <dbReference type="ARBA" id="ARBA00023010"/>
    </source>
</evidence>
<evidence type="ECO:0000313" key="13">
    <source>
        <dbReference type="Proteomes" id="UP000184474"/>
    </source>
</evidence>
<dbReference type="InterPro" id="IPR003849">
    <property type="entry name" value="Preprotein_translocase_YajC"/>
</dbReference>
<organism evidence="12 13">
    <name type="scientific">Reichenbachiella agariperforans</name>
    <dbReference type="NCBI Taxonomy" id="156994"/>
    <lineage>
        <taxon>Bacteria</taxon>
        <taxon>Pseudomonadati</taxon>
        <taxon>Bacteroidota</taxon>
        <taxon>Cytophagia</taxon>
        <taxon>Cytophagales</taxon>
        <taxon>Reichenbachiellaceae</taxon>
        <taxon>Reichenbachiella</taxon>
    </lineage>
</organism>
<keyword evidence="13" id="KW-1185">Reference proteome</keyword>